<dbReference type="RefSeq" id="WP_133753888.1">
    <property type="nucleotide sequence ID" value="NZ_SOAW01000001.1"/>
</dbReference>
<dbReference type="InterPro" id="IPR015421">
    <property type="entry name" value="PyrdxlP-dep_Trfase_major"/>
</dbReference>
<dbReference type="OrthoDB" id="250246at2"/>
<proteinExistence type="predicted"/>
<dbReference type="SUPFAM" id="SSF53383">
    <property type="entry name" value="PLP-dependent transferases"/>
    <property type="match status" value="1"/>
</dbReference>
<dbReference type="Gene3D" id="3.40.640.10">
    <property type="entry name" value="Type I PLP-dependent aspartate aminotransferase-like (Major domain)"/>
    <property type="match status" value="1"/>
</dbReference>
<feature type="domain" description="Aminotransferase class V" evidence="1">
    <location>
        <begin position="78"/>
        <end position="324"/>
    </location>
</feature>
<dbReference type="GO" id="GO:0016829">
    <property type="term" value="F:lyase activity"/>
    <property type="evidence" value="ECO:0007669"/>
    <property type="project" value="UniProtKB-KW"/>
</dbReference>
<comment type="caution">
    <text evidence="2">The sequence shown here is derived from an EMBL/GenBank/DDBJ whole genome shotgun (WGS) entry which is preliminary data.</text>
</comment>
<dbReference type="Gene3D" id="3.90.1150.10">
    <property type="entry name" value="Aspartate Aminotransferase, domain 1"/>
    <property type="match status" value="1"/>
</dbReference>
<dbReference type="AlphaFoldDB" id="A0A4R7JAE3"/>
<keyword evidence="3" id="KW-1185">Reference proteome</keyword>
<dbReference type="Proteomes" id="UP000295371">
    <property type="component" value="Unassembled WGS sequence"/>
</dbReference>
<dbReference type="PANTHER" id="PTHR43586">
    <property type="entry name" value="CYSTEINE DESULFURASE"/>
    <property type="match status" value="1"/>
</dbReference>
<gene>
    <name evidence="2" type="ORF">CLV29_0970</name>
</gene>
<dbReference type="Pfam" id="PF00266">
    <property type="entry name" value="Aminotran_5"/>
    <property type="match status" value="1"/>
</dbReference>
<dbReference type="PANTHER" id="PTHR43586:SF15">
    <property type="entry name" value="BLR3095 PROTEIN"/>
    <property type="match status" value="1"/>
</dbReference>
<evidence type="ECO:0000313" key="3">
    <source>
        <dbReference type="Proteomes" id="UP000295371"/>
    </source>
</evidence>
<reference evidence="2 3" key="1">
    <citation type="submission" date="2019-03" db="EMBL/GenBank/DDBJ databases">
        <title>Genomic Encyclopedia of Archaeal and Bacterial Type Strains, Phase II (KMG-II): from individual species to whole genera.</title>
        <authorList>
            <person name="Goeker M."/>
        </authorList>
    </citation>
    <scope>NUCLEOTIDE SEQUENCE [LARGE SCALE GENOMIC DNA]</scope>
    <source>
        <strain evidence="2 3">DSM 24323</strain>
    </source>
</reference>
<keyword evidence="2" id="KW-0456">Lyase</keyword>
<dbReference type="InterPro" id="IPR000192">
    <property type="entry name" value="Aminotrans_V_dom"/>
</dbReference>
<sequence>MIGSEDRLAAYGAEFSGPRGYLDFARYGPPSEAVLAATAEVMDQAAHGEPTELLEEWTTAALAAVSRLSGFGVEQHAFVPNTSSGIFGLASGLPGAVVLVSPGEFPANLHPWWRAAEAGLIEVVTLTDPRHPRPVTPELVASRLAAADHPVTAVVVSAVDYRTGFRADLPGTREAIGDRLLLVDAIQAFGVVAQDWTVADAVVSGGQKWLRSGWGTGFLACSPRLLEQARPLFSGWTGVDRPGSMAGTPQPHRADAGRFTVSRESPFAAAALAAGVELVERTGAGAIATRIEQLIDGLLSDLQAAGLEVVSPVDPGDRAGIVVVRAADAPVRHHRALAAGLRTTLHAPDRIRISVHADTEASVLGELVDRIG</sequence>
<evidence type="ECO:0000313" key="2">
    <source>
        <dbReference type="EMBL" id="TDT33359.1"/>
    </source>
</evidence>
<evidence type="ECO:0000259" key="1">
    <source>
        <dbReference type="Pfam" id="PF00266"/>
    </source>
</evidence>
<name>A0A4R7JAE3_9ACTN</name>
<dbReference type="EMBL" id="SOAW01000001">
    <property type="protein sequence ID" value="TDT33359.1"/>
    <property type="molecule type" value="Genomic_DNA"/>
</dbReference>
<dbReference type="InterPro" id="IPR015424">
    <property type="entry name" value="PyrdxlP-dep_Trfase"/>
</dbReference>
<dbReference type="InterPro" id="IPR015422">
    <property type="entry name" value="PyrdxlP-dep_Trfase_small"/>
</dbReference>
<organism evidence="2 3">
    <name type="scientific">Naumannella halotolerans</name>
    <dbReference type="NCBI Taxonomy" id="993414"/>
    <lineage>
        <taxon>Bacteria</taxon>
        <taxon>Bacillati</taxon>
        <taxon>Actinomycetota</taxon>
        <taxon>Actinomycetes</taxon>
        <taxon>Propionibacteriales</taxon>
        <taxon>Propionibacteriaceae</taxon>
        <taxon>Naumannella</taxon>
    </lineage>
</organism>
<accession>A0A4R7JAE3</accession>
<protein>
    <submittedName>
        <fullName evidence="2">Selenocysteine lyase/cysteine desulfurase</fullName>
    </submittedName>
</protein>